<dbReference type="Proteomes" id="UP000316726">
    <property type="component" value="Chromosome 11"/>
</dbReference>
<evidence type="ECO:0000313" key="7">
    <source>
        <dbReference type="EMBL" id="QDZ23957.1"/>
    </source>
</evidence>
<feature type="domain" description="Exostosin GT47" evidence="6">
    <location>
        <begin position="349"/>
        <end position="499"/>
    </location>
</feature>
<dbReference type="InterPro" id="IPR004263">
    <property type="entry name" value="Exostosin"/>
</dbReference>
<accession>A0A5B8MUA9</accession>
<name>A0A5B8MUA9_9CHLO</name>
<evidence type="ECO:0000256" key="1">
    <source>
        <dbReference type="ARBA" id="ARBA00004323"/>
    </source>
</evidence>
<dbReference type="GO" id="GO:0000139">
    <property type="term" value="C:Golgi membrane"/>
    <property type="evidence" value="ECO:0007669"/>
    <property type="project" value="UniProtKB-SubCell"/>
</dbReference>
<keyword evidence="8" id="KW-1185">Reference proteome</keyword>
<evidence type="ECO:0000259" key="6">
    <source>
        <dbReference type="Pfam" id="PF03016"/>
    </source>
</evidence>
<organism evidence="7 8">
    <name type="scientific">Chloropicon primus</name>
    <dbReference type="NCBI Taxonomy" id="1764295"/>
    <lineage>
        <taxon>Eukaryota</taxon>
        <taxon>Viridiplantae</taxon>
        <taxon>Chlorophyta</taxon>
        <taxon>Chloropicophyceae</taxon>
        <taxon>Chloropicales</taxon>
        <taxon>Chloropicaceae</taxon>
        <taxon>Chloropicon</taxon>
    </lineage>
</organism>
<dbReference type="PANTHER" id="PTHR11062:SF281">
    <property type="entry name" value="EXOSTOSIN-LIKE 2"/>
    <property type="match status" value="1"/>
</dbReference>
<feature type="transmembrane region" description="Helical" evidence="5">
    <location>
        <begin position="64"/>
        <end position="82"/>
    </location>
</feature>
<evidence type="ECO:0000256" key="5">
    <source>
        <dbReference type="SAM" id="Phobius"/>
    </source>
</evidence>
<keyword evidence="5" id="KW-1133">Transmembrane helix</keyword>
<proteinExistence type="inferred from homology"/>
<keyword evidence="5" id="KW-0812">Transmembrane</keyword>
<reference evidence="7 8" key="1">
    <citation type="submission" date="2018-07" db="EMBL/GenBank/DDBJ databases">
        <title>The complete nuclear genome of the prasinophyte Chloropicon primus (CCMP1205).</title>
        <authorList>
            <person name="Pombert J.-F."/>
            <person name="Otis C."/>
            <person name="Turmel M."/>
            <person name="Lemieux C."/>
        </authorList>
    </citation>
    <scope>NUCLEOTIDE SEQUENCE [LARGE SCALE GENOMIC DNA]</scope>
    <source>
        <strain evidence="7 8">CCMP1205</strain>
    </source>
</reference>
<protein>
    <recommendedName>
        <fullName evidence="6">Exostosin GT47 domain-containing protein</fullName>
    </recommendedName>
</protein>
<keyword evidence="3" id="KW-0333">Golgi apparatus</keyword>
<keyword evidence="5" id="KW-0472">Membrane</keyword>
<evidence type="ECO:0000313" key="8">
    <source>
        <dbReference type="Proteomes" id="UP000316726"/>
    </source>
</evidence>
<evidence type="ECO:0000256" key="4">
    <source>
        <dbReference type="SAM" id="MobiDB-lite"/>
    </source>
</evidence>
<dbReference type="OrthoDB" id="1924787at2759"/>
<comment type="subcellular location">
    <subcellularLocation>
        <location evidence="1">Golgi apparatus membrane</location>
        <topology evidence="1">Single-pass type II membrane protein</topology>
    </subcellularLocation>
</comment>
<dbReference type="AlphaFoldDB" id="A0A5B8MUA9"/>
<gene>
    <name evidence="7" type="ORF">A3770_11p64750</name>
</gene>
<dbReference type="EMBL" id="CP031044">
    <property type="protein sequence ID" value="QDZ23957.1"/>
    <property type="molecule type" value="Genomic_DNA"/>
</dbReference>
<dbReference type="PANTHER" id="PTHR11062">
    <property type="entry name" value="EXOSTOSIN HEPARAN SULFATE GLYCOSYLTRANSFERASE -RELATED"/>
    <property type="match status" value="1"/>
</dbReference>
<evidence type="ECO:0000256" key="3">
    <source>
        <dbReference type="ARBA" id="ARBA00023034"/>
    </source>
</evidence>
<feature type="region of interest" description="Disordered" evidence="4">
    <location>
        <begin position="1"/>
        <end position="36"/>
    </location>
</feature>
<dbReference type="GO" id="GO:0016757">
    <property type="term" value="F:glycosyltransferase activity"/>
    <property type="evidence" value="ECO:0007669"/>
    <property type="project" value="InterPro"/>
</dbReference>
<dbReference type="Pfam" id="PF03016">
    <property type="entry name" value="Exostosin_GT47"/>
    <property type="match status" value="1"/>
</dbReference>
<comment type="similarity">
    <text evidence="2">Belongs to the glycosyltransferase 47 family.</text>
</comment>
<evidence type="ECO:0000256" key="2">
    <source>
        <dbReference type="ARBA" id="ARBA00010271"/>
    </source>
</evidence>
<dbReference type="InterPro" id="IPR040911">
    <property type="entry name" value="Exostosin_GT47"/>
</dbReference>
<sequence>MKNKNKNKNKMGGLLPTTTNRGPLSSRRISHSGNNRDCKLSTGLARHRPHNSLGRFRCQRQQRFVVLSSILLFSFTFWLLLYTPRYELVNEISFAVKDLNELAYGTVIRPAYYNLVEVFDTCTAVGMQEVEIVDKGTEVMEGEGQSWNHIDQSSGDACAYRLTRGDQLPVLMAGGDEGGRGTLGAAGGLGLPKIFIFEPEVNAYAREESRCEEQFFTEALRSNVTGTLVSEVWQADRIYVSFLAQCFPNGDMDKEKLLRDRRENRNHFTKDMPRRRLAKATPLNLLWEEVRHADEVRNRLEDTFIYSERHWTKRTGFATPIRDVLRDFPFTILSPEVTNLQVREAKSADNLEWLSKHIVMPQPPLVAWPLEGAVSPEGRPHKFCFSGTQINNERRILSDALEKRNDSSVVAGCRRDRKSLQHHLRNNKYSASQQYRKCEMCLVPHGDSLSDRRLFDAMASGCVPVVTPIMRPLPFAMTEEVDYKSAALFLKEPKTLNDLEEQLNKIKNAMSPEKLAMYRENSVRIAQKLSFSECGGQAGLVLTLKQLQIQREEREKGIPPRDLTSVLLYFDNSVL</sequence>